<evidence type="ECO:0000256" key="4">
    <source>
        <dbReference type="ARBA" id="ARBA00023125"/>
    </source>
</evidence>
<dbReference type="InterPro" id="IPR000524">
    <property type="entry name" value="Tscrpt_reg_HTH_GntR"/>
</dbReference>
<keyword evidence="3" id="KW-0805">Transcription regulation</keyword>
<evidence type="ECO:0000313" key="8">
    <source>
        <dbReference type="Proteomes" id="UP000036873"/>
    </source>
</evidence>
<dbReference type="GO" id="GO:0030170">
    <property type="term" value="F:pyridoxal phosphate binding"/>
    <property type="evidence" value="ECO:0007669"/>
    <property type="project" value="InterPro"/>
</dbReference>
<dbReference type="Pfam" id="PF00392">
    <property type="entry name" value="GntR"/>
    <property type="match status" value="1"/>
</dbReference>
<dbReference type="InterPro" id="IPR004839">
    <property type="entry name" value="Aminotransferase_I/II_large"/>
</dbReference>
<dbReference type="GO" id="GO:0003824">
    <property type="term" value="F:catalytic activity"/>
    <property type="evidence" value="ECO:0007669"/>
    <property type="project" value="UniProtKB-ARBA"/>
</dbReference>
<dbReference type="STRING" id="52689.AKG39_07315"/>
<accession>A0A0L6U1U1</accession>
<evidence type="ECO:0000256" key="5">
    <source>
        <dbReference type="ARBA" id="ARBA00023163"/>
    </source>
</evidence>
<gene>
    <name evidence="7" type="ORF">AKG39_07315</name>
</gene>
<dbReference type="InterPro" id="IPR036388">
    <property type="entry name" value="WH-like_DNA-bd_sf"/>
</dbReference>
<dbReference type="InterPro" id="IPR036390">
    <property type="entry name" value="WH_DNA-bd_sf"/>
</dbReference>
<dbReference type="Pfam" id="PF00155">
    <property type="entry name" value="Aminotran_1_2"/>
    <property type="match status" value="1"/>
</dbReference>
<keyword evidence="5" id="KW-0804">Transcription</keyword>
<dbReference type="PANTHER" id="PTHR46577:SF1">
    <property type="entry name" value="HTH-TYPE TRANSCRIPTIONAL REGULATORY PROTEIN GABR"/>
    <property type="match status" value="1"/>
</dbReference>
<dbReference type="CDD" id="cd07377">
    <property type="entry name" value="WHTH_GntR"/>
    <property type="match status" value="1"/>
</dbReference>
<dbReference type="PROSITE" id="PS50949">
    <property type="entry name" value="HTH_GNTR"/>
    <property type="match status" value="1"/>
</dbReference>
<dbReference type="CDD" id="cd00609">
    <property type="entry name" value="AAT_like"/>
    <property type="match status" value="1"/>
</dbReference>
<evidence type="ECO:0000313" key="7">
    <source>
        <dbReference type="EMBL" id="KNZ42312.1"/>
    </source>
</evidence>
<dbReference type="SUPFAM" id="SSF46785">
    <property type="entry name" value="Winged helix' DNA-binding domain"/>
    <property type="match status" value="1"/>
</dbReference>
<dbReference type="PANTHER" id="PTHR46577">
    <property type="entry name" value="HTH-TYPE TRANSCRIPTIONAL REGULATORY PROTEIN GABR"/>
    <property type="match status" value="1"/>
</dbReference>
<evidence type="ECO:0000256" key="3">
    <source>
        <dbReference type="ARBA" id="ARBA00023015"/>
    </source>
</evidence>
<dbReference type="InterPro" id="IPR015424">
    <property type="entry name" value="PyrdxlP-dep_Trfase"/>
</dbReference>
<name>A0A0L6U1U1_9FIRM</name>
<evidence type="ECO:0000256" key="1">
    <source>
        <dbReference type="ARBA" id="ARBA00005384"/>
    </source>
</evidence>
<dbReference type="PATRIC" id="fig|52689.4.peg.576"/>
<reference evidence="8" key="1">
    <citation type="submission" date="2015-07" db="EMBL/GenBank/DDBJ databases">
        <title>Draft genome sequence of Acetobacterium bakii DSM 8293, a potential psychrophilic chemical producer through syngas fermentation.</title>
        <authorList>
            <person name="Song Y."/>
            <person name="Hwang S."/>
            <person name="Cho B.-K."/>
        </authorList>
    </citation>
    <scope>NUCLEOTIDE SEQUENCE [LARGE SCALE GENOMIC DNA]</scope>
    <source>
        <strain evidence="8">DSM 8239</strain>
    </source>
</reference>
<proteinExistence type="inferred from homology"/>
<dbReference type="AlphaFoldDB" id="A0A0L6U1U1"/>
<feature type="domain" description="HTH gntR-type" evidence="6">
    <location>
        <begin position="22"/>
        <end position="90"/>
    </location>
</feature>
<keyword evidence="4" id="KW-0238">DNA-binding</keyword>
<dbReference type="SMART" id="SM00345">
    <property type="entry name" value="HTH_GNTR"/>
    <property type="match status" value="1"/>
</dbReference>
<dbReference type="GO" id="GO:0003700">
    <property type="term" value="F:DNA-binding transcription factor activity"/>
    <property type="evidence" value="ECO:0007669"/>
    <property type="project" value="InterPro"/>
</dbReference>
<dbReference type="SUPFAM" id="SSF53383">
    <property type="entry name" value="PLP-dependent transferases"/>
    <property type="match status" value="1"/>
</dbReference>
<dbReference type="GO" id="GO:0003677">
    <property type="term" value="F:DNA binding"/>
    <property type="evidence" value="ECO:0007669"/>
    <property type="project" value="UniProtKB-KW"/>
</dbReference>
<dbReference type="Gene3D" id="1.10.10.10">
    <property type="entry name" value="Winged helix-like DNA-binding domain superfamily/Winged helix DNA-binding domain"/>
    <property type="match status" value="1"/>
</dbReference>
<protein>
    <submittedName>
        <fullName evidence="7">GntR family transcriptional regulator</fullName>
    </submittedName>
</protein>
<dbReference type="InterPro" id="IPR051446">
    <property type="entry name" value="HTH_trans_reg/aminotransferase"/>
</dbReference>
<dbReference type="Gene3D" id="3.90.1150.10">
    <property type="entry name" value="Aspartate Aminotransferase, domain 1"/>
    <property type="match status" value="1"/>
</dbReference>
<dbReference type="InterPro" id="IPR015422">
    <property type="entry name" value="PyrdxlP-dep_Trfase_small"/>
</dbReference>
<evidence type="ECO:0000256" key="2">
    <source>
        <dbReference type="ARBA" id="ARBA00022898"/>
    </source>
</evidence>
<keyword evidence="8" id="KW-1185">Reference proteome</keyword>
<sequence>MSINSFENYPMSWKPKKAAGNERLCVSLVRQLEEDIKTGVLLPGTRLPPQRELADYLDINVSTVSRAFKECTQKGLLSSTVGSGTFVAYDATANLCLLPSPKTRTVIEMGSVFPEAVAYKEITGLIEKMITEPDFGILFQYGPTEGTSWHKDAAVKLIAQAGYQTTPDKLLPTNGGQNAIAVILSGLFHPGDRIGTDPLTYTGIKTVAKMLGIQLIPIRQKNGEMSADGILYACKNENIKGLYIMPDFQNPTTHSMSDSGRQAIGEIAREKKLIVLEDVIYSLLNQTPKNAVASYAPDQTIYIASLSKVFAPGLRLAYMVSPEQYKKDLVTAMYNINLSVSPFLSEIASRMIVSKNADRLIENRRQLTRVRNQLIDEALSGYRVLGSADCIFRWLLLPKGITGNTFESLAQAAGVQVYAAERFAVGNVKPVAAVRLAVGAANSNDELLAGLEIIGDLLKKADRK</sequence>
<comment type="caution">
    <text evidence="7">The sequence shown here is derived from an EMBL/GenBank/DDBJ whole genome shotgun (WGS) entry which is preliminary data.</text>
</comment>
<dbReference type="OrthoDB" id="9799482at2"/>
<dbReference type="Proteomes" id="UP000036873">
    <property type="component" value="Unassembled WGS sequence"/>
</dbReference>
<dbReference type="Gene3D" id="3.40.640.10">
    <property type="entry name" value="Type I PLP-dependent aspartate aminotransferase-like (Major domain)"/>
    <property type="match status" value="1"/>
</dbReference>
<dbReference type="InterPro" id="IPR015421">
    <property type="entry name" value="PyrdxlP-dep_Trfase_major"/>
</dbReference>
<comment type="similarity">
    <text evidence="1">In the C-terminal section; belongs to the class-I pyridoxal-phosphate-dependent aminotransferase family.</text>
</comment>
<dbReference type="RefSeq" id="WP_050739728.1">
    <property type="nucleotide sequence ID" value="NZ_LGYO01000016.1"/>
</dbReference>
<organism evidence="7 8">
    <name type="scientific">Acetobacterium bakii</name>
    <dbReference type="NCBI Taxonomy" id="52689"/>
    <lineage>
        <taxon>Bacteria</taxon>
        <taxon>Bacillati</taxon>
        <taxon>Bacillota</taxon>
        <taxon>Clostridia</taxon>
        <taxon>Eubacteriales</taxon>
        <taxon>Eubacteriaceae</taxon>
        <taxon>Acetobacterium</taxon>
    </lineage>
</organism>
<dbReference type="EMBL" id="LGYO01000016">
    <property type="protein sequence ID" value="KNZ42312.1"/>
    <property type="molecule type" value="Genomic_DNA"/>
</dbReference>
<evidence type="ECO:0000259" key="6">
    <source>
        <dbReference type="PROSITE" id="PS50949"/>
    </source>
</evidence>
<keyword evidence="2" id="KW-0663">Pyridoxal phosphate</keyword>